<protein>
    <submittedName>
        <fullName evidence="2">Uncharacterized protein</fullName>
    </submittedName>
</protein>
<dbReference type="EMBL" id="BK014906">
    <property type="protein sequence ID" value="DAD81657.1"/>
    <property type="molecule type" value="Genomic_DNA"/>
</dbReference>
<keyword evidence="1" id="KW-1133">Transmembrane helix</keyword>
<reference evidence="2" key="1">
    <citation type="journal article" date="2021" name="Proc. Natl. Acad. Sci. U.S.A.">
        <title>A Catalog of Tens of Thousands of Viruses from Human Metagenomes Reveals Hidden Associations with Chronic Diseases.</title>
        <authorList>
            <person name="Tisza M.J."/>
            <person name="Buck C.B."/>
        </authorList>
    </citation>
    <scope>NUCLEOTIDE SEQUENCE</scope>
    <source>
        <strain evidence="2">Ct9Ns12</strain>
    </source>
</reference>
<accession>A0A8S5MH42</accession>
<keyword evidence="1" id="KW-0472">Membrane</keyword>
<sequence length="31" mass="3735">MFYNILFAIKYYSILIAAIIFYSIFALLLER</sequence>
<organism evidence="2">
    <name type="scientific">Myoviridae sp. ct9Ns12</name>
    <dbReference type="NCBI Taxonomy" id="2826626"/>
    <lineage>
        <taxon>Viruses</taxon>
        <taxon>Duplodnaviria</taxon>
        <taxon>Heunggongvirae</taxon>
        <taxon>Uroviricota</taxon>
        <taxon>Caudoviricetes</taxon>
    </lineage>
</organism>
<evidence type="ECO:0000256" key="1">
    <source>
        <dbReference type="SAM" id="Phobius"/>
    </source>
</evidence>
<keyword evidence="1" id="KW-0812">Transmembrane</keyword>
<proteinExistence type="predicted"/>
<name>A0A8S5MH42_9CAUD</name>
<evidence type="ECO:0000313" key="2">
    <source>
        <dbReference type="EMBL" id="DAD81657.1"/>
    </source>
</evidence>
<feature type="transmembrane region" description="Helical" evidence="1">
    <location>
        <begin position="12"/>
        <end position="29"/>
    </location>
</feature>